<dbReference type="SUPFAM" id="SSF46785">
    <property type="entry name" value="Winged helix' DNA-binding domain"/>
    <property type="match status" value="1"/>
</dbReference>
<keyword evidence="2" id="KW-0238">DNA-binding</keyword>
<keyword evidence="3" id="KW-0804">Transcription</keyword>
<dbReference type="Pfam" id="PF00392">
    <property type="entry name" value="GntR"/>
    <property type="match status" value="1"/>
</dbReference>
<dbReference type="InterPro" id="IPR036390">
    <property type="entry name" value="WH_DNA-bd_sf"/>
</dbReference>
<reference evidence="5" key="1">
    <citation type="submission" date="2023-06" db="EMBL/GenBank/DDBJ databases">
        <title>Identification of two novel mycobacterium reveal diversities and complexities of Mycobacterium gordonae clade.</title>
        <authorList>
            <person name="Matsumoto Y."/>
            <person name="Nakamura S."/>
            <person name="Motooka D."/>
            <person name="Fukushima K."/>
        </authorList>
    </citation>
    <scope>NUCLEOTIDE SEQUENCE</scope>
    <source>
        <strain evidence="5">TY812</strain>
    </source>
</reference>
<proteinExistence type="predicted"/>
<dbReference type="AlphaFoldDB" id="A0AAJ1SJU3"/>
<evidence type="ECO:0000256" key="3">
    <source>
        <dbReference type="ARBA" id="ARBA00023163"/>
    </source>
</evidence>
<feature type="domain" description="HTH gntR-type" evidence="4">
    <location>
        <begin position="19"/>
        <end position="88"/>
    </location>
</feature>
<dbReference type="InterPro" id="IPR000524">
    <property type="entry name" value="Tscrpt_reg_HTH_GntR"/>
</dbReference>
<evidence type="ECO:0000259" key="4">
    <source>
        <dbReference type="PROSITE" id="PS50949"/>
    </source>
</evidence>
<gene>
    <name evidence="5" type="ORF">QXL92_32945</name>
</gene>
<organism evidence="5 6">
    <name type="scientific">Mycobacterium paragordonae</name>
    <dbReference type="NCBI Taxonomy" id="1389713"/>
    <lineage>
        <taxon>Bacteria</taxon>
        <taxon>Bacillati</taxon>
        <taxon>Actinomycetota</taxon>
        <taxon>Actinomycetes</taxon>
        <taxon>Mycobacteriales</taxon>
        <taxon>Mycobacteriaceae</taxon>
        <taxon>Mycobacterium</taxon>
    </lineage>
</organism>
<evidence type="ECO:0000313" key="6">
    <source>
        <dbReference type="Proteomes" id="UP001229081"/>
    </source>
</evidence>
<dbReference type="RefSeq" id="WP_306255963.1">
    <property type="nucleotide sequence ID" value="NZ_JAUFSA010000006.1"/>
</dbReference>
<dbReference type="GO" id="GO:0003677">
    <property type="term" value="F:DNA binding"/>
    <property type="evidence" value="ECO:0007669"/>
    <property type="project" value="UniProtKB-KW"/>
</dbReference>
<dbReference type="PANTHER" id="PTHR44846:SF1">
    <property type="entry name" value="MANNOSYL-D-GLYCERATE TRANSPORT_METABOLISM SYSTEM REPRESSOR MNGR-RELATED"/>
    <property type="match status" value="1"/>
</dbReference>
<evidence type="ECO:0000256" key="2">
    <source>
        <dbReference type="ARBA" id="ARBA00023125"/>
    </source>
</evidence>
<dbReference type="SMART" id="SM00345">
    <property type="entry name" value="HTH_GNTR"/>
    <property type="match status" value="1"/>
</dbReference>
<sequence>MNHRTQTEQLGALDRTANCPLYQQIADLLTSAIQQRRYQHGDRLPSETALAAHFGVARMTVRHAIQLLLRSGLASAEHGRRGVFVAGPDHAGSPTRHLSPDDLLALVAVVEHINGHVLTTEQYSALQSVYRAARARHKGGQGRQGGPKALSK</sequence>
<comment type="caution">
    <text evidence="5">The sequence shown here is derived from an EMBL/GenBank/DDBJ whole genome shotgun (WGS) entry which is preliminary data.</text>
</comment>
<dbReference type="Gene3D" id="1.10.10.10">
    <property type="entry name" value="Winged helix-like DNA-binding domain superfamily/Winged helix DNA-binding domain"/>
    <property type="match status" value="1"/>
</dbReference>
<dbReference type="EMBL" id="JAUFSA010000006">
    <property type="protein sequence ID" value="MDP7739538.1"/>
    <property type="molecule type" value="Genomic_DNA"/>
</dbReference>
<keyword evidence="1" id="KW-0805">Transcription regulation</keyword>
<dbReference type="PROSITE" id="PS50949">
    <property type="entry name" value="HTH_GNTR"/>
    <property type="match status" value="1"/>
</dbReference>
<protein>
    <submittedName>
        <fullName evidence="5">Winged helix-turn-helix domain-containing protein</fullName>
    </submittedName>
</protein>
<accession>A0AAJ1SJU3</accession>
<dbReference type="GO" id="GO:0003700">
    <property type="term" value="F:DNA-binding transcription factor activity"/>
    <property type="evidence" value="ECO:0007669"/>
    <property type="project" value="InterPro"/>
</dbReference>
<dbReference type="PANTHER" id="PTHR44846">
    <property type="entry name" value="MANNOSYL-D-GLYCERATE TRANSPORT/METABOLISM SYSTEM REPRESSOR MNGR-RELATED"/>
    <property type="match status" value="1"/>
</dbReference>
<dbReference type="CDD" id="cd07377">
    <property type="entry name" value="WHTH_GntR"/>
    <property type="match status" value="1"/>
</dbReference>
<evidence type="ECO:0000256" key="1">
    <source>
        <dbReference type="ARBA" id="ARBA00023015"/>
    </source>
</evidence>
<dbReference type="InterPro" id="IPR050679">
    <property type="entry name" value="Bact_HTH_transcr_reg"/>
</dbReference>
<dbReference type="GO" id="GO:0045892">
    <property type="term" value="P:negative regulation of DNA-templated transcription"/>
    <property type="evidence" value="ECO:0007669"/>
    <property type="project" value="TreeGrafter"/>
</dbReference>
<name>A0AAJ1SJU3_9MYCO</name>
<evidence type="ECO:0000313" key="5">
    <source>
        <dbReference type="EMBL" id="MDP7739538.1"/>
    </source>
</evidence>
<dbReference type="Proteomes" id="UP001229081">
    <property type="component" value="Unassembled WGS sequence"/>
</dbReference>
<dbReference type="PRINTS" id="PR00035">
    <property type="entry name" value="HTHGNTR"/>
</dbReference>
<dbReference type="InterPro" id="IPR036388">
    <property type="entry name" value="WH-like_DNA-bd_sf"/>
</dbReference>